<dbReference type="EMBL" id="FOVK01000007">
    <property type="protein sequence ID" value="SFN91458.1"/>
    <property type="molecule type" value="Genomic_DNA"/>
</dbReference>
<name>A0A1I5CWZ0_9CLOT</name>
<evidence type="ECO:0000259" key="2">
    <source>
        <dbReference type="PROSITE" id="PS51898"/>
    </source>
</evidence>
<dbReference type="SUPFAM" id="SSF56349">
    <property type="entry name" value="DNA breaking-rejoining enzymes"/>
    <property type="match status" value="1"/>
</dbReference>
<dbReference type="InterPro" id="IPR013762">
    <property type="entry name" value="Integrase-like_cat_sf"/>
</dbReference>
<dbReference type="GO" id="GO:0015074">
    <property type="term" value="P:DNA integration"/>
    <property type="evidence" value="ECO:0007669"/>
    <property type="project" value="InterPro"/>
</dbReference>
<dbReference type="Proteomes" id="UP000181899">
    <property type="component" value="Unassembled WGS sequence"/>
</dbReference>
<dbReference type="RefSeq" id="WP_074912368.1">
    <property type="nucleotide sequence ID" value="NZ_FOVK01000007.1"/>
</dbReference>
<protein>
    <submittedName>
        <fullName evidence="3">Phage integrase family protein</fullName>
    </submittedName>
</protein>
<dbReference type="InterPro" id="IPR002104">
    <property type="entry name" value="Integrase_catalytic"/>
</dbReference>
<evidence type="ECO:0000313" key="4">
    <source>
        <dbReference type="Proteomes" id="UP000181899"/>
    </source>
</evidence>
<gene>
    <name evidence="3" type="ORF">SAMN04488695_10799</name>
</gene>
<proteinExistence type="predicted"/>
<keyword evidence="4" id="KW-1185">Reference proteome</keyword>
<keyword evidence="1" id="KW-0233">DNA recombination</keyword>
<dbReference type="Pfam" id="PF00589">
    <property type="entry name" value="Phage_integrase"/>
    <property type="match status" value="1"/>
</dbReference>
<accession>A0A1I5CWZ0</accession>
<reference evidence="3 4" key="1">
    <citation type="submission" date="2016-10" db="EMBL/GenBank/DDBJ databases">
        <authorList>
            <person name="de Groot N.N."/>
        </authorList>
    </citation>
    <scope>NUCLEOTIDE SEQUENCE [LARGE SCALE GENOMIC DNA]</scope>
    <source>
        <strain evidence="3 4">ML2</strain>
    </source>
</reference>
<dbReference type="GO" id="GO:0006310">
    <property type="term" value="P:DNA recombination"/>
    <property type="evidence" value="ECO:0007669"/>
    <property type="project" value="UniProtKB-KW"/>
</dbReference>
<dbReference type="AlphaFoldDB" id="A0A1I5CWZ0"/>
<feature type="domain" description="Tyr recombinase" evidence="2">
    <location>
        <begin position="42"/>
        <end position="149"/>
    </location>
</feature>
<evidence type="ECO:0000313" key="3">
    <source>
        <dbReference type="EMBL" id="SFN91458.1"/>
    </source>
</evidence>
<sequence>MKNQASINSYQRAVKALLYFAMEEEQGYIEYFRFKLPKEDCAVGSIYTESEIKKLLKKLNFKTCYDGEYKIWVVVNYMLETGNRLSTVRNIKVNNVYFEKNIIMLNHTKNRDAQFIPLTNPLSKLLKKYICDFGLKEEDFLFPTVMGKA</sequence>
<organism evidence="3 4">
    <name type="scientific">Proteiniclasticum ruminis</name>
    <dbReference type="NCBI Taxonomy" id="398199"/>
    <lineage>
        <taxon>Bacteria</taxon>
        <taxon>Bacillati</taxon>
        <taxon>Bacillota</taxon>
        <taxon>Clostridia</taxon>
        <taxon>Eubacteriales</taxon>
        <taxon>Clostridiaceae</taxon>
        <taxon>Proteiniclasticum</taxon>
    </lineage>
</organism>
<evidence type="ECO:0000256" key="1">
    <source>
        <dbReference type="ARBA" id="ARBA00023172"/>
    </source>
</evidence>
<dbReference type="InterPro" id="IPR011010">
    <property type="entry name" value="DNA_brk_join_enz"/>
</dbReference>
<dbReference type="PROSITE" id="PS51898">
    <property type="entry name" value="TYR_RECOMBINASE"/>
    <property type="match status" value="1"/>
</dbReference>
<dbReference type="Gene3D" id="1.10.443.10">
    <property type="entry name" value="Intergrase catalytic core"/>
    <property type="match status" value="1"/>
</dbReference>
<dbReference type="GO" id="GO:0003677">
    <property type="term" value="F:DNA binding"/>
    <property type="evidence" value="ECO:0007669"/>
    <property type="project" value="InterPro"/>
</dbReference>